<feature type="transmembrane region" description="Helical" evidence="1">
    <location>
        <begin position="59"/>
        <end position="80"/>
    </location>
</feature>
<dbReference type="RefSeq" id="WP_042666542.1">
    <property type="nucleotide sequence ID" value="NZ_CABLRR010000005.1"/>
</dbReference>
<reference evidence="3" key="1">
    <citation type="submission" date="2015-03" db="EMBL/GenBank/DDBJ databases">
        <authorList>
            <person name="Urmite Genomes"/>
        </authorList>
    </citation>
    <scope>NUCLEOTIDE SEQUENCE [LARGE SCALE GENOMIC DNA]</scope>
    <source>
        <strain evidence="3">Arc-Hr</strain>
    </source>
</reference>
<feature type="transmembrane region" description="Helical" evidence="1">
    <location>
        <begin position="155"/>
        <end position="172"/>
    </location>
</feature>
<evidence type="ECO:0000313" key="3">
    <source>
        <dbReference type="Proteomes" id="UP000198902"/>
    </source>
</evidence>
<keyword evidence="1" id="KW-0472">Membrane</keyword>
<evidence type="ECO:0000256" key="1">
    <source>
        <dbReference type="SAM" id="Phobius"/>
    </source>
</evidence>
<gene>
    <name evidence="2" type="ORF">BN996_03385</name>
</gene>
<keyword evidence="3" id="KW-1185">Reference proteome</keyword>
<accession>A0A0D6JVD9</accession>
<dbReference type="Proteomes" id="UP000198902">
    <property type="component" value="Unassembled WGS sequence"/>
</dbReference>
<evidence type="ECO:0008006" key="4">
    <source>
        <dbReference type="Google" id="ProtNLM"/>
    </source>
</evidence>
<dbReference type="EMBL" id="CSTE01000005">
    <property type="protein sequence ID" value="CQR52954.1"/>
    <property type="molecule type" value="Genomic_DNA"/>
</dbReference>
<organism evidence="2 3">
    <name type="scientific">Haloferax massiliensis</name>
    <dbReference type="NCBI Taxonomy" id="1476858"/>
    <lineage>
        <taxon>Archaea</taxon>
        <taxon>Methanobacteriati</taxon>
        <taxon>Methanobacteriota</taxon>
        <taxon>Stenosarchaea group</taxon>
        <taxon>Halobacteria</taxon>
        <taxon>Halobacteriales</taxon>
        <taxon>Haloferacaceae</taxon>
        <taxon>Haloferax</taxon>
    </lineage>
</organism>
<proteinExistence type="predicted"/>
<sequence>MWPWEHLVFGYVLFSLVNRAAWDPPISDEAGVAVALMTQVPDLVDKPLSWSFGVVTTGYGPAHSVLVGAPLVALLAGALWTRNRAKLALAAVVGYGSHLVGDLLALRANGPNAGRLLWPLAPREPYSNDLGFVQRFSEYFQTFLYQVMRPENTELVVGYVAVFGAVVLLWVLDGTPGVRWVRRAADREL</sequence>
<dbReference type="Pfam" id="PF04307">
    <property type="entry name" value="YdjM"/>
    <property type="match status" value="1"/>
</dbReference>
<name>A0A0D6JVD9_9EURY</name>
<dbReference type="AlphaFoldDB" id="A0A0D6JVD9"/>
<keyword evidence="1" id="KW-0812">Transmembrane</keyword>
<evidence type="ECO:0000313" key="2">
    <source>
        <dbReference type="EMBL" id="CQR52954.1"/>
    </source>
</evidence>
<protein>
    <recommendedName>
        <fullName evidence="4">LexA-binding, inner membrane-associated hydrolase</fullName>
    </recommendedName>
</protein>
<dbReference type="InterPro" id="IPR007404">
    <property type="entry name" value="YdjM-like"/>
</dbReference>
<dbReference type="OrthoDB" id="200338at2157"/>
<keyword evidence="1" id="KW-1133">Transmembrane helix</keyword>